<evidence type="ECO:0000256" key="9">
    <source>
        <dbReference type="ARBA" id="ARBA00031501"/>
    </source>
</evidence>
<dbReference type="Pfam" id="PF02446">
    <property type="entry name" value="Glyco_hydro_77"/>
    <property type="match status" value="1"/>
</dbReference>
<feature type="domain" description="Glycosyl hydrolase family 13 catalytic" evidence="11">
    <location>
        <begin position="149"/>
        <end position="555"/>
    </location>
</feature>
<evidence type="ECO:0000256" key="8">
    <source>
        <dbReference type="ARBA" id="ARBA00031423"/>
    </source>
</evidence>
<dbReference type="InterPro" id="IPR004185">
    <property type="entry name" value="Glyco_hydro_13_lg-like_dom"/>
</dbReference>
<dbReference type="SUPFAM" id="SSF51011">
    <property type="entry name" value="Glycosyl hydrolase domain"/>
    <property type="match status" value="1"/>
</dbReference>
<evidence type="ECO:0000256" key="1">
    <source>
        <dbReference type="ARBA" id="ARBA00000439"/>
    </source>
</evidence>
<comment type="catalytic activity">
    <reaction evidence="1 10">
        <text>Transfers a segment of a (1-&gt;4)-alpha-D-glucan to a new position in an acceptor, which may be glucose or a (1-&gt;4)-alpha-D-glucan.</text>
        <dbReference type="EC" id="2.4.1.25"/>
    </reaction>
</comment>
<dbReference type="Pfam" id="PF00128">
    <property type="entry name" value="Alpha-amylase"/>
    <property type="match status" value="1"/>
</dbReference>
<keyword evidence="6 10" id="KW-0808">Transferase</keyword>
<dbReference type="Gene3D" id="2.60.40.10">
    <property type="entry name" value="Immunoglobulins"/>
    <property type="match status" value="1"/>
</dbReference>
<evidence type="ECO:0000313" key="13">
    <source>
        <dbReference type="Proteomes" id="UP000433181"/>
    </source>
</evidence>
<dbReference type="PANTHER" id="PTHR32438:SF5">
    <property type="entry name" value="4-ALPHA-GLUCANOTRANSFERASE DPE1, CHLOROPLASTIC_AMYLOPLASTIC"/>
    <property type="match status" value="1"/>
</dbReference>
<dbReference type="InterPro" id="IPR045857">
    <property type="entry name" value="O16G_dom_2"/>
</dbReference>
<evidence type="ECO:0000313" key="12">
    <source>
        <dbReference type="EMBL" id="MSU08521.1"/>
    </source>
</evidence>
<sequence length="1159" mass="132711">MPQLKHVEHNSQNEFYRSPVGAAEATTGIRLRLKLELSELGNVQPSIQIKARFWRERVGEMVYELLPEDPVGGEMYYSAHITMPERGCLLWYYFIITMDGRTWYYGNNNERMGGVGILSDNPPSQSYQITVFNKGARTPDWFKHSVMYQIFPDRFYRKGNTLVEKKGAVYHASWNDKPCYYKDPDTREIVAYDFFGGNLAGIREKLGYLKDLGISVIYLNPIFESASNHHYDTGDYHKVDPILGTNEELKQLCADAKKMGIRIMLDGVFSHTGDDSRYFNKYGNYDTLGAYQSKESPYYDWYCFNNYPNGYESWWGFSTLPNVKEENPSYMKFIIENEDSVLKYWMKQGICGWRLDVVDELPEKFTQTFYKVLKEVDKDAVMLGEVWEDASNKSAYGVSREYLCGQELDSAMNYPFRQVVLDFLLGYADATQISKRLKSLMENYPKQNFYVMMNLLGSHDRERILTLLGEAPSQEGVPAVRQAQYKLDGPRLHKGIQRLKAAILWQMTFPGVPSVYYGDEIGLQGYRDPYCRGTYDWENGDAELRQWTRKLIHLRNKHTALQTGSILPIYAKGDVYGYARVIDKQKDVFGMEAENEVFIVLINRSSEPRHASLDVRDLAAGIMVDALGDRPDIRIMRGRLEVDIPAYAGLVYQHKPAAAALAKGARQCGVLLHPTSLPSPFGIGDLGPEAYKFVDFLAESGQKIWQILPLNPVGAGSSPYASPSAFAGNPLLISLEMLADKGILTEVDLQDASVMDNGKTDYSWAQMLKPSLMFKAYINFFNTSTKEDREDFQKFVDANQYWLRDYAMFQALKDWHNGKGWNEWDAEFVRRDEVALDAMEEQLSYEIGEVMFEQYIFNQQWQALKKYANDKGIKIMGDMPIFVSQDSADAWAHQQLFKLDQNGRPYKVAGVPPDYFSETGQLWGNPQYNWEIMKQDGYDWWIRRFKNILKQVDIVRIDHFRGFESFWEVDGDAKTAIDGAWRPGPGKPFFDLVRKAIGNVPIVAEDLGVITDQVEQLRQDCQFPGMKVLQFELHFNENGRINFVEPEDSIVYTSTHDNNTIVGWLKENASRAEAEAIANMLGVPGATPEELGKKLVEHAYASEARMAIIAMQDVLGLDGQHRMNLPGTADGNWSWRMTPGMLTKERSAWLKGLADRYKR</sequence>
<dbReference type="Gene3D" id="2.60.40.1180">
    <property type="entry name" value="Golgi alpha-mannosidase II"/>
    <property type="match status" value="1"/>
</dbReference>
<evidence type="ECO:0000256" key="10">
    <source>
        <dbReference type="RuleBase" id="RU361207"/>
    </source>
</evidence>
<dbReference type="EC" id="2.4.1.25" evidence="3 10"/>
<evidence type="ECO:0000256" key="4">
    <source>
        <dbReference type="ARBA" id="ARBA00020295"/>
    </source>
</evidence>
<dbReference type="SUPFAM" id="SSF51445">
    <property type="entry name" value="(Trans)glycosidases"/>
    <property type="match status" value="2"/>
</dbReference>
<evidence type="ECO:0000256" key="5">
    <source>
        <dbReference type="ARBA" id="ARBA00022676"/>
    </source>
</evidence>
<dbReference type="CDD" id="cd02857">
    <property type="entry name" value="E_set_CDase_PDE_N"/>
    <property type="match status" value="1"/>
</dbReference>
<keyword evidence="7 10" id="KW-0119">Carbohydrate metabolism</keyword>
<dbReference type="PANTHER" id="PTHR32438">
    <property type="entry name" value="4-ALPHA-GLUCANOTRANSFERASE DPE1, CHLOROPLASTIC/AMYLOPLASTIC"/>
    <property type="match status" value="1"/>
</dbReference>
<comment type="caution">
    <text evidence="12">The sequence shown here is derived from an EMBL/GenBank/DDBJ whole genome shotgun (WGS) entry which is preliminary data.</text>
</comment>
<dbReference type="Proteomes" id="UP000433181">
    <property type="component" value="Unassembled WGS sequence"/>
</dbReference>
<evidence type="ECO:0000259" key="11">
    <source>
        <dbReference type="SMART" id="SM00642"/>
    </source>
</evidence>
<dbReference type="GO" id="GO:0004553">
    <property type="term" value="F:hydrolase activity, hydrolyzing O-glycosyl compounds"/>
    <property type="evidence" value="ECO:0007669"/>
    <property type="project" value="InterPro"/>
</dbReference>
<dbReference type="GO" id="GO:0004134">
    <property type="term" value="F:4-alpha-glucanotransferase activity"/>
    <property type="evidence" value="ECO:0007669"/>
    <property type="project" value="UniProtKB-EC"/>
</dbReference>
<dbReference type="RefSeq" id="WP_154406681.1">
    <property type="nucleotide sequence ID" value="NZ_VUNR01000008.1"/>
</dbReference>
<protein>
    <recommendedName>
        <fullName evidence="4 10">4-alpha-glucanotransferase</fullName>
        <ecNumber evidence="3 10">2.4.1.25</ecNumber>
    </recommendedName>
    <alternativeName>
        <fullName evidence="8 10">Amylomaltase</fullName>
    </alternativeName>
    <alternativeName>
        <fullName evidence="9 10">Disproportionating enzyme</fullName>
    </alternativeName>
</protein>
<dbReference type="SMART" id="SM00642">
    <property type="entry name" value="Aamy"/>
    <property type="match status" value="1"/>
</dbReference>
<evidence type="ECO:0000256" key="2">
    <source>
        <dbReference type="ARBA" id="ARBA00005684"/>
    </source>
</evidence>
<dbReference type="NCBIfam" id="TIGR00217">
    <property type="entry name" value="malQ"/>
    <property type="match status" value="1"/>
</dbReference>
<dbReference type="GeneID" id="96778450"/>
<dbReference type="InterPro" id="IPR013783">
    <property type="entry name" value="Ig-like_fold"/>
</dbReference>
<dbReference type="InterPro" id="IPR006047">
    <property type="entry name" value="GH13_cat_dom"/>
</dbReference>
<dbReference type="GO" id="GO:0005975">
    <property type="term" value="P:carbohydrate metabolic process"/>
    <property type="evidence" value="ECO:0007669"/>
    <property type="project" value="InterPro"/>
</dbReference>
<dbReference type="EMBL" id="VUNR01000008">
    <property type="protein sequence ID" value="MSU08521.1"/>
    <property type="molecule type" value="Genomic_DNA"/>
</dbReference>
<evidence type="ECO:0000256" key="7">
    <source>
        <dbReference type="ARBA" id="ARBA00023277"/>
    </source>
</evidence>
<proteinExistence type="inferred from homology"/>
<dbReference type="Gene3D" id="3.90.400.10">
    <property type="entry name" value="Oligo-1,6-glucosidase, Domain 2"/>
    <property type="match status" value="1"/>
</dbReference>
<keyword evidence="5 10" id="KW-0328">Glycosyltransferase</keyword>
<accession>A0A6I2UH60</accession>
<evidence type="ECO:0000256" key="3">
    <source>
        <dbReference type="ARBA" id="ARBA00012560"/>
    </source>
</evidence>
<dbReference type="CDD" id="cd11338">
    <property type="entry name" value="AmyAc_CMD"/>
    <property type="match status" value="1"/>
</dbReference>
<dbReference type="InterPro" id="IPR013780">
    <property type="entry name" value="Glyco_hydro_b"/>
</dbReference>
<dbReference type="InterPro" id="IPR017853">
    <property type="entry name" value="GH"/>
</dbReference>
<evidence type="ECO:0000256" key="6">
    <source>
        <dbReference type="ARBA" id="ARBA00022679"/>
    </source>
</evidence>
<comment type="similarity">
    <text evidence="2 10">Belongs to the disproportionating enzyme family.</text>
</comment>
<keyword evidence="13" id="KW-1185">Reference proteome</keyword>
<dbReference type="NCBIfam" id="NF011080">
    <property type="entry name" value="PRK14508.1-3"/>
    <property type="match status" value="1"/>
</dbReference>
<name>A0A6I2UH60_9FIRM</name>
<reference evidence="12 13" key="1">
    <citation type="submission" date="2019-08" db="EMBL/GenBank/DDBJ databases">
        <title>In-depth cultivation of the pig gut microbiome towards novel bacterial diversity and tailored functional studies.</title>
        <authorList>
            <person name="Wylensek D."/>
            <person name="Hitch T.C.A."/>
            <person name="Clavel T."/>
        </authorList>
    </citation>
    <scope>NUCLEOTIDE SEQUENCE [LARGE SCALE GENOMIC DNA]</scope>
    <source>
        <strain evidence="12 13">WCA-693-APC-5D-A</strain>
    </source>
</reference>
<gene>
    <name evidence="12" type="primary">malQ</name>
    <name evidence="12" type="ORF">FYJ84_05925</name>
</gene>
<dbReference type="Gene3D" id="3.20.20.80">
    <property type="entry name" value="Glycosidases"/>
    <property type="match status" value="2"/>
</dbReference>
<dbReference type="InterPro" id="IPR003385">
    <property type="entry name" value="Glyco_hydro_77"/>
</dbReference>
<dbReference type="AlphaFoldDB" id="A0A6I2UH60"/>
<organism evidence="12 13">
    <name type="scientific">Anaerovibrio slackiae</name>
    <dbReference type="NCBI Taxonomy" id="2652309"/>
    <lineage>
        <taxon>Bacteria</taxon>
        <taxon>Bacillati</taxon>
        <taxon>Bacillota</taxon>
        <taxon>Negativicutes</taxon>
        <taxon>Selenomonadales</taxon>
        <taxon>Selenomonadaceae</taxon>
        <taxon>Anaerovibrio</taxon>
    </lineage>
</organism>